<dbReference type="Gene3D" id="3.20.20.100">
    <property type="entry name" value="NADP-dependent oxidoreductase domain"/>
    <property type="match status" value="1"/>
</dbReference>
<proteinExistence type="predicted"/>
<dbReference type="InterPro" id="IPR050523">
    <property type="entry name" value="AKR_Detox_Biosynth"/>
</dbReference>
<reference evidence="2 3" key="1">
    <citation type="submission" date="2018-11" db="EMBL/GenBank/DDBJ databases">
        <title>Sequencing the genomes of 1000 actinobacteria strains.</title>
        <authorList>
            <person name="Klenk H.-P."/>
        </authorList>
    </citation>
    <scope>NUCLEOTIDE SEQUENCE [LARGE SCALE GENOMIC DNA]</scope>
    <source>
        <strain evidence="2 3">DSM 44348</strain>
    </source>
</reference>
<dbReference type="PANTHER" id="PTHR43364:SF6">
    <property type="entry name" value="OXIDOREDUCTASE-RELATED"/>
    <property type="match status" value="1"/>
</dbReference>
<organism evidence="2 3">
    <name type="scientific">Amycolatopsis thermoflava</name>
    <dbReference type="NCBI Taxonomy" id="84480"/>
    <lineage>
        <taxon>Bacteria</taxon>
        <taxon>Bacillati</taxon>
        <taxon>Actinomycetota</taxon>
        <taxon>Actinomycetes</taxon>
        <taxon>Pseudonocardiales</taxon>
        <taxon>Pseudonocardiaceae</taxon>
        <taxon>Amycolatopsis</taxon>
        <taxon>Amycolatopsis methanolica group</taxon>
    </lineage>
</organism>
<dbReference type="GeneID" id="301848065"/>
<accession>A0A3N2H633</accession>
<keyword evidence="3" id="KW-1185">Reference proteome</keyword>
<dbReference type="InterPro" id="IPR036812">
    <property type="entry name" value="NAD(P)_OxRdtase_dom_sf"/>
</dbReference>
<dbReference type="PANTHER" id="PTHR43364">
    <property type="entry name" value="NADH-SPECIFIC METHYLGLYOXAL REDUCTASE-RELATED"/>
    <property type="match status" value="1"/>
</dbReference>
<dbReference type="CDD" id="cd19081">
    <property type="entry name" value="AKR_AKR9C1"/>
    <property type="match status" value="1"/>
</dbReference>
<gene>
    <name evidence="2" type="ORF">EDD35_6819</name>
</gene>
<dbReference type="EMBL" id="RKHY01000001">
    <property type="protein sequence ID" value="ROS44378.1"/>
    <property type="molecule type" value="Genomic_DNA"/>
</dbReference>
<sequence>MPVLGSSGLDVFPLALGTNTFRWTASTAESHRILDAFTDRGGNFVDTADVYSVWAPGNSGGEAESVIGEWLAAGGNRERVIIATKLSGHPAHPGLSADNITAGAERSLKRLRTDHLDVYYAHVDDPATPLEETVAAFDRLVQRGLVRHVALSNYSAERVQEWVDVAEALGAAPPVSLQPHYNLLTRTAFERELRPVAERHNLGVVPYYGLASGFLTGKYRSAADAAGTARGALIGDYLTDAGFAVVRELEAVASELDAAPATVALAWLRAQPTVVAPIASVSAVGQLDALLASATLDLSPEQHKRLTAASDAVS</sequence>
<dbReference type="GO" id="GO:0005829">
    <property type="term" value="C:cytosol"/>
    <property type="evidence" value="ECO:0007669"/>
    <property type="project" value="TreeGrafter"/>
</dbReference>
<evidence type="ECO:0000313" key="2">
    <source>
        <dbReference type="EMBL" id="ROS44378.1"/>
    </source>
</evidence>
<dbReference type="Pfam" id="PF00248">
    <property type="entry name" value="Aldo_ket_red"/>
    <property type="match status" value="1"/>
</dbReference>
<dbReference type="AlphaFoldDB" id="A0A3N2H633"/>
<dbReference type="InterPro" id="IPR023210">
    <property type="entry name" value="NADP_OxRdtase_dom"/>
</dbReference>
<evidence type="ECO:0000313" key="3">
    <source>
        <dbReference type="Proteomes" id="UP000274843"/>
    </source>
</evidence>
<dbReference type="RefSeq" id="WP_123686360.1">
    <property type="nucleotide sequence ID" value="NZ_RKHY01000001.1"/>
</dbReference>
<name>A0A3N2H633_9PSEU</name>
<protein>
    <submittedName>
        <fullName evidence="2">Aryl-alcohol dehydrogenase (NADP+)</fullName>
    </submittedName>
</protein>
<comment type="caution">
    <text evidence="2">The sequence shown here is derived from an EMBL/GenBank/DDBJ whole genome shotgun (WGS) entry which is preliminary data.</text>
</comment>
<evidence type="ECO:0000259" key="1">
    <source>
        <dbReference type="Pfam" id="PF00248"/>
    </source>
</evidence>
<dbReference type="SUPFAM" id="SSF51430">
    <property type="entry name" value="NAD(P)-linked oxidoreductase"/>
    <property type="match status" value="1"/>
</dbReference>
<dbReference type="Proteomes" id="UP000274843">
    <property type="component" value="Unassembled WGS sequence"/>
</dbReference>
<feature type="domain" description="NADP-dependent oxidoreductase" evidence="1">
    <location>
        <begin position="13"/>
        <end position="309"/>
    </location>
</feature>